<dbReference type="NCBIfam" id="TIGR00106">
    <property type="entry name" value="MTH1187 family thiamine-binding protein"/>
    <property type="match status" value="1"/>
</dbReference>
<dbReference type="Pfam" id="PF01910">
    <property type="entry name" value="Thiamine_BP"/>
    <property type="match status" value="1"/>
</dbReference>
<dbReference type="Gene3D" id="3.30.70.930">
    <property type="match status" value="1"/>
</dbReference>
<dbReference type="STRING" id="36842.SAMN02194393_03294"/>
<sequence>MAIVEFTIVPLGTKETSLSKYVANCHKVLEGEKKIKYQLTPMGTIVEGDLDLILNLIRKMHDVPFENGALRVSTSIKIDDRRDKNSTMEGKVKSVREKL</sequence>
<reference evidence="3 4" key="1">
    <citation type="submission" date="2017-02" db="EMBL/GenBank/DDBJ databases">
        <authorList>
            <person name="Peterson S.W."/>
        </authorList>
    </citation>
    <scope>NUCLEOTIDE SEQUENCE [LARGE SCALE GENOMIC DNA]</scope>
    <source>
        <strain evidence="3 4">M1</strain>
    </source>
</reference>
<gene>
    <name evidence="3" type="ORF">SAMN02194393_03294</name>
</gene>
<evidence type="ECO:0000256" key="1">
    <source>
        <dbReference type="ARBA" id="ARBA00010272"/>
    </source>
</evidence>
<dbReference type="InterPro" id="IPR051614">
    <property type="entry name" value="UPF0045_domain"/>
</dbReference>
<dbReference type="InterPro" id="IPR029756">
    <property type="entry name" value="MTH1187/YkoF-like"/>
</dbReference>
<dbReference type="GO" id="GO:0005829">
    <property type="term" value="C:cytosol"/>
    <property type="evidence" value="ECO:0007669"/>
    <property type="project" value="TreeGrafter"/>
</dbReference>
<proteinExistence type="inferred from homology"/>
<organism evidence="3 4">
    <name type="scientific">Maledivibacter halophilus</name>
    <dbReference type="NCBI Taxonomy" id="36842"/>
    <lineage>
        <taxon>Bacteria</taxon>
        <taxon>Bacillati</taxon>
        <taxon>Bacillota</taxon>
        <taxon>Clostridia</taxon>
        <taxon>Peptostreptococcales</taxon>
        <taxon>Caminicellaceae</taxon>
        <taxon>Maledivibacter</taxon>
    </lineage>
</organism>
<dbReference type="Proteomes" id="UP000190285">
    <property type="component" value="Unassembled WGS sequence"/>
</dbReference>
<dbReference type="InterPro" id="IPR002767">
    <property type="entry name" value="Thiamine_BP"/>
</dbReference>
<dbReference type="PANTHER" id="PTHR33777:SF1">
    <property type="entry name" value="UPF0045 PROTEIN ECM15"/>
    <property type="match status" value="1"/>
</dbReference>
<feature type="domain" description="Thiamine-binding protein" evidence="2">
    <location>
        <begin position="4"/>
        <end position="96"/>
    </location>
</feature>
<protein>
    <submittedName>
        <fullName evidence="3">Uncharacterized protein, MTH1187 family</fullName>
    </submittedName>
</protein>
<dbReference type="SUPFAM" id="SSF89957">
    <property type="entry name" value="MTH1187/YkoF-like"/>
    <property type="match status" value="1"/>
</dbReference>
<dbReference type="EMBL" id="FUZT01000008">
    <property type="protein sequence ID" value="SKC79376.1"/>
    <property type="molecule type" value="Genomic_DNA"/>
</dbReference>
<dbReference type="AlphaFoldDB" id="A0A1T5LTV7"/>
<evidence type="ECO:0000313" key="3">
    <source>
        <dbReference type="EMBL" id="SKC79376.1"/>
    </source>
</evidence>
<keyword evidence="4" id="KW-1185">Reference proteome</keyword>
<dbReference type="PANTHER" id="PTHR33777">
    <property type="entry name" value="UPF0045 PROTEIN ECM15"/>
    <property type="match status" value="1"/>
</dbReference>
<evidence type="ECO:0000313" key="4">
    <source>
        <dbReference type="Proteomes" id="UP000190285"/>
    </source>
</evidence>
<accession>A0A1T5LTV7</accession>
<dbReference type="RefSeq" id="WP_079493083.1">
    <property type="nucleotide sequence ID" value="NZ_FUZT01000008.1"/>
</dbReference>
<evidence type="ECO:0000259" key="2">
    <source>
        <dbReference type="Pfam" id="PF01910"/>
    </source>
</evidence>
<name>A0A1T5LTV7_9FIRM</name>
<comment type="similarity">
    <text evidence="1">Belongs to the UPF0045 family.</text>
</comment>
<dbReference type="OrthoDB" id="5886358at2"/>